<dbReference type="InterPro" id="IPR001509">
    <property type="entry name" value="Epimerase_deHydtase"/>
</dbReference>
<sequence>LRHLQLKLLRHALLPQRQFAFGIFHVAFENTLNDKMTKILLTGGSGFIAAHILEQLLARGHSVVTTVRSEDKAQKIRDAHKDLDASRLTVVIVPDIAREDAFDEVVKTPGLEAVLHTASPFHFKWTDPKKELIDPAVVGTTAILKALKRDAPGVKRVVVTSSFASVIDEAKLEDPNTVFTEKHWNPVTVEDIHRSPATAYRASKKLAEKAAWDFVEKEKPGFDLVTVTPPLVLGPVVHHFADLSSINTSNERVVDLVKGKWKDAIAPTGAAYLWIDVRDLALAHILALEKPEAGGKRLFTTAGWFSNAEIAAVVRKNFPELKDRLPAEGTKGGELAPKNKVYGYDDSETAKILGIKWKTLEESITDLVKDIKGFGI</sequence>
<feature type="non-terminal residue" evidence="4">
    <location>
        <position position="1"/>
    </location>
</feature>
<comment type="similarity">
    <text evidence="2">Belongs to the NAD(P)-dependent epimerase/dehydratase family. Dihydroflavonol-4-reductase subfamily.</text>
</comment>
<reference evidence="4 5" key="1">
    <citation type="submission" date="2015-06" db="EMBL/GenBank/DDBJ databases">
        <title>Survival trade-offs in plant roots during colonization by closely related pathogenic and mutualistic fungi.</title>
        <authorList>
            <person name="Hacquard S."/>
            <person name="Kracher B."/>
            <person name="Hiruma K."/>
            <person name="Weinman A."/>
            <person name="Muench P."/>
            <person name="Garrido Oter R."/>
            <person name="Ver Loren van Themaat E."/>
            <person name="Dallerey J.-F."/>
            <person name="Damm U."/>
            <person name="Henrissat B."/>
            <person name="Lespinet O."/>
            <person name="Thon M."/>
            <person name="Kemen E."/>
            <person name="McHardy A.C."/>
            <person name="Schulze-Lefert P."/>
            <person name="O'Connell R.J."/>
        </authorList>
    </citation>
    <scope>NUCLEOTIDE SEQUENCE [LARGE SCALE GENOMIC DNA]</scope>
    <source>
        <strain evidence="4 5">MAFF 238704</strain>
    </source>
</reference>
<evidence type="ECO:0000256" key="1">
    <source>
        <dbReference type="ARBA" id="ARBA00023002"/>
    </source>
</evidence>
<evidence type="ECO:0000259" key="3">
    <source>
        <dbReference type="Pfam" id="PF01370"/>
    </source>
</evidence>
<dbReference type="EMBL" id="LFIW01001369">
    <property type="protein sequence ID" value="KZL82700.1"/>
    <property type="molecule type" value="Genomic_DNA"/>
</dbReference>
<dbReference type="PANTHER" id="PTHR10366">
    <property type="entry name" value="NAD DEPENDENT EPIMERASE/DEHYDRATASE"/>
    <property type="match status" value="1"/>
</dbReference>
<protein>
    <submittedName>
        <fullName evidence="4">Nad dependent epimerase dehydratase</fullName>
    </submittedName>
</protein>
<evidence type="ECO:0000313" key="4">
    <source>
        <dbReference type="EMBL" id="KZL82700.1"/>
    </source>
</evidence>
<name>A0A167CK86_COLIC</name>
<dbReference type="InterPro" id="IPR050425">
    <property type="entry name" value="NAD(P)_dehydrat-like"/>
</dbReference>
<dbReference type="STRING" id="1573173.A0A167CK86"/>
<keyword evidence="1" id="KW-0560">Oxidoreductase</keyword>
<dbReference type="CDD" id="cd05227">
    <property type="entry name" value="AR_SDR_e"/>
    <property type="match status" value="1"/>
</dbReference>
<dbReference type="InterPro" id="IPR036291">
    <property type="entry name" value="NAD(P)-bd_dom_sf"/>
</dbReference>
<dbReference type="FunFam" id="3.40.50.720:FF:000191">
    <property type="entry name" value="Methylglyoxal reductase (NADPH-dependent)"/>
    <property type="match status" value="1"/>
</dbReference>
<gene>
    <name evidence="4" type="ORF">CI238_07310</name>
</gene>
<accession>A0A167CK86</accession>
<dbReference type="SUPFAM" id="SSF51735">
    <property type="entry name" value="NAD(P)-binding Rossmann-fold domains"/>
    <property type="match status" value="1"/>
</dbReference>
<comment type="caution">
    <text evidence="4">The sequence shown here is derived from an EMBL/GenBank/DDBJ whole genome shotgun (WGS) entry which is preliminary data.</text>
</comment>
<proteinExistence type="inferred from homology"/>
<dbReference type="Pfam" id="PF01370">
    <property type="entry name" value="Epimerase"/>
    <property type="match status" value="1"/>
</dbReference>
<dbReference type="GO" id="GO:0016616">
    <property type="term" value="F:oxidoreductase activity, acting on the CH-OH group of donors, NAD or NADP as acceptor"/>
    <property type="evidence" value="ECO:0007669"/>
    <property type="project" value="TreeGrafter"/>
</dbReference>
<evidence type="ECO:0000256" key="2">
    <source>
        <dbReference type="ARBA" id="ARBA00023445"/>
    </source>
</evidence>
<dbReference type="Gene3D" id="3.40.50.720">
    <property type="entry name" value="NAD(P)-binding Rossmann-like Domain"/>
    <property type="match status" value="1"/>
</dbReference>
<evidence type="ECO:0000313" key="5">
    <source>
        <dbReference type="Proteomes" id="UP000076584"/>
    </source>
</evidence>
<dbReference type="PANTHER" id="PTHR10366:SF564">
    <property type="entry name" value="STEROL-4-ALPHA-CARBOXYLATE 3-DEHYDROGENASE, DECARBOXYLATING"/>
    <property type="match status" value="1"/>
</dbReference>
<feature type="domain" description="NAD-dependent epimerase/dehydratase" evidence="3">
    <location>
        <begin position="39"/>
        <end position="296"/>
    </location>
</feature>
<dbReference type="Proteomes" id="UP000076584">
    <property type="component" value="Unassembled WGS sequence"/>
</dbReference>
<dbReference type="AlphaFoldDB" id="A0A167CK86"/>
<organism evidence="4 5">
    <name type="scientific">Colletotrichum incanum</name>
    <name type="common">Soybean anthracnose fungus</name>
    <dbReference type="NCBI Taxonomy" id="1573173"/>
    <lineage>
        <taxon>Eukaryota</taxon>
        <taxon>Fungi</taxon>
        <taxon>Dikarya</taxon>
        <taxon>Ascomycota</taxon>
        <taxon>Pezizomycotina</taxon>
        <taxon>Sordariomycetes</taxon>
        <taxon>Hypocreomycetidae</taxon>
        <taxon>Glomerellales</taxon>
        <taxon>Glomerellaceae</taxon>
        <taxon>Colletotrichum</taxon>
        <taxon>Colletotrichum spaethianum species complex</taxon>
    </lineage>
</organism>
<keyword evidence="5" id="KW-1185">Reference proteome</keyword>